<protein>
    <submittedName>
        <fullName evidence="1">Uncharacterized protein</fullName>
    </submittedName>
</protein>
<sequence length="484" mass="53723">MNTTKSGYSLGRLNVYITSKKLMMELIPLSAVPMMLAITLTMACLAWKAASHRRRHSQCYLLDYVCYKPSDDRKMTTDMAGAVAERNRQFGTAELRYLFRLTARAGLGEQTYVPSTFLEGCENLRSHQEGLNEMGAFFNDAIAGLFAKTGFGPRDVDVLVVNVNVFCPEPCLASRIVQHYGMREDITAYNVSGMGCSATLVSLGIAQNIMRARAPRLVLALVVSSEALSPVWYGGKDKSMMLGFALFRCGGAAALLTNNPALSGRAKMKLRHIVRATVASNDNDYSAILQREDSDNFVGFSISKTLPKAAVRAFATNLKRLVPRILPARELVRLATDLIRQKMLRRERVKINVNLKTGVDHFCLHSGGVAVIEAVKKNFRLDEVDVEPSRMTLHRWGNTSASSVWYVLSYMEAKGRLKRGDRVLMVTFGSGFKCNSCMWDVMGDIADKGAWEECIDEYPLESTVNASLDKHGWINDAEDDSTSF</sequence>
<keyword evidence="2" id="KW-1185">Reference proteome</keyword>
<reference evidence="1" key="1">
    <citation type="submission" date="2021-05" db="EMBL/GenBank/DDBJ databases">
        <authorList>
            <person name="Scholz U."/>
            <person name="Mascher M."/>
            <person name="Fiebig A."/>
        </authorList>
    </citation>
    <scope>NUCLEOTIDE SEQUENCE [LARGE SCALE GENOMIC DNA]</scope>
</reference>
<evidence type="ECO:0000313" key="2">
    <source>
        <dbReference type="Proteomes" id="UP001732700"/>
    </source>
</evidence>
<evidence type="ECO:0000313" key="1">
    <source>
        <dbReference type="EnsemblPlants" id="AVESA.00010b.r2.2CG0326070.1.CDS.1"/>
    </source>
</evidence>
<accession>A0ACD5UVF8</accession>
<proteinExistence type="predicted"/>
<dbReference type="Proteomes" id="UP001732700">
    <property type="component" value="Chromosome 2C"/>
</dbReference>
<name>A0ACD5UVF8_AVESA</name>
<dbReference type="EnsemblPlants" id="AVESA.00010b.r2.2CG0326070.1">
    <property type="protein sequence ID" value="AVESA.00010b.r2.2CG0326070.1.CDS.1"/>
    <property type="gene ID" value="AVESA.00010b.r2.2CG0326070"/>
</dbReference>
<organism evidence="1 2">
    <name type="scientific">Avena sativa</name>
    <name type="common">Oat</name>
    <dbReference type="NCBI Taxonomy" id="4498"/>
    <lineage>
        <taxon>Eukaryota</taxon>
        <taxon>Viridiplantae</taxon>
        <taxon>Streptophyta</taxon>
        <taxon>Embryophyta</taxon>
        <taxon>Tracheophyta</taxon>
        <taxon>Spermatophyta</taxon>
        <taxon>Magnoliopsida</taxon>
        <taxon>Liliopsida</taxon>
        <taxon>Poales</taxon>
        <taxon>Poaceae</taxon>
        <taxon>BOP clade</taxon>
        <taxon>Pooideae</taxon>
        <taxon>Poodae</taxon>
        <taxon>Poeae</taxon>
        <taxon>Poeae Chloroplast Group 1 (Aveneae type)</taxon>
        <taxon>Aveninae</taxon>
        <taxon>Avena</taxon>
    </lineage>
</organism>
<reference evidence="1" key="2">
    <citation type="submission" date="2025-09" db="UniProtKB">
        <authorList>
            <consortium name="EnsemblPlants"/>
        </authorList>
    </citation>
    <scope>IDENTIFICATION</scope>
</reference>